<dbReference type="NCBIfam" id="TIGR00212">
    <property type="entry name" value="hemC"/>
    <property type="match status" value="1"/>
</dbReference>
<dbReference type="AlphaFoldDB" id="A0A1E5L220"/>
<dbReference type="HAMAP" id="MF_00260">
    <property type="entry name" value="Porphobil_deam"/>
    <property type="match status" value="1"/>
</dbReference>
<dbReference type="FunFam" id="3.40.190.10:FF:000005">
    <property type="entry name" value="Porphobilinogen deaminase"/>
    <property type="match status" value="1"/>
</dbReference>
<dbReference type="InterPro" id="IPR022419">
    <property type="entry name" value="Porphobilin_deaminase_cofac_BS"/>
</dbReference>
<dbReference type="CDD" id="cd13646">
    <property type="entry name" value="PBP2_EcHMBS_like"/>
    <property type="match status" value="1"/>
</dbReference>
<comment type="subunit">
    <text evidence="4 8">Monomer.</text>
</comment>
<dbReference type="EC" id="2.5.1.61" evidence="8"/>
<comment type="cofactor">
    <cofactor evidence="8">
        <name>dipyrromethane</name>
        <dbReference type="ChEBI" id="CHEBI:60342"/>
    </cofactor>
    <text evidence="8">Binds 1 dipyrromethane group covalently.</text>
</comment>
<dbReference type="Pfam" id="PF03900">
    <property type="entry name" value="Porphobil_deamC"/>
    <property type="match status" value="1"/>
</dbReference>
<dbReference type="STRING" id="1390249.BHU72_12400"/>
<evidence type="ECO:0000256" key="3">
    <source>
        <dbReference type="ARBA" id="ARBA00005638"/>
    </source>
</evidence>
<keyword evidence="5 8" id="KW-0808">Transferase</keyword>
<feature type="domain" description="Porphobilinogen deaminase C-terminal" evidence="10">
    <location>
        <begin position="226"/>
        <end position="291"/>
    </location>
</feature>
<dbReference type="PRINTS" id="PR00151">
    <property type="entry name" value="PORPHBDMNASE"/>
</dbReference>
<feature type="modified residue" description="S-(dipyrrolylmethanemethyl)cysteine" evidence="8">
    <location>
        <position position="241"/>
    </location>
</feature>
<name>A0A1E5L220_9FIRM</name>
<evidence type="ECO:0000256" key="5">
    <source>
        <dbReference type="ARBA" id="ARBA00022679"/>
    </source>
</evidence>
<comment type="miscellaneous">
    <text evidence="8">The porphobilinogen subunits are added to the dipyrromethane group.</text>
</comment>
<evidence type="ECO:0000256" key="2">
    <source>
        <dbReference type="ARBA" id="ARBA00004735"/>
    </source>
</evidence>
<organism evidence="11 12">
    <name type="scientific">Desulfuribacillus stibiiarsenatis</name>
    <dbReference type="NCBI Taxonomy" id="1390249"/>
    <lineage>
        <taxon>Bacteria</taxon>
        <taxon>Bacillati</taxon>
        <taxon>Bacillota</taxon>
        <taxon>Desulfuribacillia</taxon>
        <taxon>Desulfuribacillales</taxon>
        <taxon>Desulfuribacillaceae</taxon>
        <taxon>Desulfuribacillus</taxon>
    </lineage>
</organism>
<proteinExistence type="inferred from homology"/>
<comment type="function">
    <text evidence="1 8">Tetrapolymerization of the monopyrrole PBG into the hydroxymethylbilane pre-uroporphyrinogen in several discrete steps.</text>
</comment>
<evidence type="ECO:0000256" key="8">
    <source>
        <dbReference type="HAMAP-Rule" id="MF_00260"/>
    </source>
</evidence>
<comment type="pathway">
    <text evidence="2">Porphyrin-containing compound metabolism; protoporphyrin-IX biosynthesis; coproporphyrinogen-III from 5-aminolevulinate: step 2/4.</text>
</comment>
<keyword evidence="12" id="KW-1185">Reference proteome</keyword>
<dbReference type="FunFam" id="3.40.190.10:FF:000004">
    <property type="entry name" value="Porphobilinogen deaminase"/>
    <property type="match status" value="1"/>
</dbReference>
<accession>A0A1E5L220</accession>
<dbReference type="EMBL" id="MJAT01000040">
    <property type="protein sequence ID" value="OEH84198.1"/>
    <property type="molecule type" value="Genomic_DNA"/>
</dbReference>
<dbReference type="SUPFAM" id="SSF54782">
    <property type="entry name" value="Porphobilinogen deaminase (hydroxymethylbilane synthase), C-terminal domain"/>
    <property type="match status" value="1"/>
</dbReference>
<sequence>MRKIIIGTRKSELALTQTNWVISQLEKLNLPYEFEVKKIMTKGDQILDVTLSKVGGKGLFVKEIEQALIDKEIDIAVHSMKDMPAEMPEGLVIGATTIREDVRDALIAKEANMTIANLPQGANIGTSSLRRSAQLLNLRPDLKITSIRGNVGTRIGKIQELDLDGVILACAGLNRLGQSDHITEAIDPTQCVPAVGQGALGIQCRDNDEDVLALLQHLNHLPTEKAVMAERSFLKQLEGGCQVPIGAYGEWDGSQVTLTGMVAKVDGSKVVKHTRTGADPVALGLEVAQLLAREGAEEILKEAKEICNG</sequence>
<dbReference type="OrthoDB" id="9810298at2"/>
<dbReference type="Gene3D" id="3.30.160.40">
    <property type="entry name" value="Porphobilinogen deaminase, C-terminal domain"/>
    <property type="match status" value="1"/>
</dbReference>
<evidence type="ECO:0000259" key="9">
    <source>
        <dbReference type="Pfam" id="PF01379"/>
    </source>
</evidence>
<evidence type="ECO:0000313" key="11">
    <source>
        <dbReference type="EMBL" id="OEH84198.1"/>
    </source>
</evidence>
<evidence type="ECO:0000313" key="12">
    <source>
        <dbReference type="Proteomes" id="UP000095255"/>
    </source>
</evidence>
<dbReference type="InterPro" id="IPR022418">
    <property type="entry name" value="Porphobilinogen_deaminase_C"/>
</dbReference>
<dbReference type="GO" id="GO:0004418">
    <property type="term" value="F:hydroxymethylbilane synthase activity"/>
    <property type="evidence" value="ECO:0007669"/>
    <property type="project" value="UniProtKB-UniRule"/>
</dbReference>
<dbReference type="Gene3D" id="3.40.190.10">
    <property type="entry name" value="Periplasmic binding protein-like II"/>
    <property type="match status" value="2"/>
</dbReference>
<dbReference type="InterPro" id="IPR000860">
    <property type="entry name" value="HemC"/>
</dbReference>
<dbReference type="PIRSF" id="PIRSF001438">
    <property type="entry name" value="4pyrrol_synth_OHMeBilane_synth"/>
    <property type="match status" value="1"/>
</dbReference>
<evidence type="ECO:0000256" key="4">
    <source>
        <dbReference type="ARBA" id="ARBA00011245"/>
    </source>
</evidence>
<dbReference type="Proteomes" id="UP000095255">
    <property type="component" value="Unassembled WGS sequence"/>
</dbReference>
<dbReference type="FunFam" id="3.30.160.40:FF:000001">
    <property type="entry name" value="Porphobilinogen deaminase"/>
    <property type="match status" value="1"/>
</dbReference>
<reference evidence="11 12" key="1">
    <citation type="submission" date="2016-09" db="EMBL/GenBank/DDBJ databases">
        <title>Desulfuribacillus arsenicus sp. nov., an obligately anaerobic, dissimilatory arsenic- and antimonate-reducing bacterium isolated from anoxic sediments.</title>
        <authorList>
            <person name="Abin C.A."/>
            <person name="Hollibaugh J.T."/>
        </authorList>
    </citation>
    <scope>NUCLEOTIDE SEQUENCE [LARGE SCALE GENOMIC DNA]</scope>
    <source>
        <strain evidence="11 12">MLFW-2</strain>
    </source>
</reference>
<evidence type="ECO:0000256" key="1">
    <source>
        <dbReference type="ARBA" id="ARBA00002869"/>
    </source>
</evidence>
<dbReference type="GO" id="GO:0005737">
    <property type="term" value="C:cytoplasm"/>
    <property type="evidence" value="ECO:0007669"/>
    <property type="project" value="UniProtKB-UniRule"/>
</dbReference>
<feature type="domain" description="Porphobilinogen deaminase N-terminal" evidence="9">
    <location>
        <begin position="4"/>
        <end position="211"/>
    </location>
</feature>
<dbReference type="PANTHER" id="PTHR11557">
    <property type="entry name" value="PORPHOBILINOGEN DEAMINASE"/>
    <property type="match status" value="1"/>
</dbReference>
<gene>
    <name evidence="8" type="primary">hemC</name>
    <name evidence="11" type="ORF">BHU72_12400</name>
</gene>
<evidence type="ECO:0000259" key="10">
    <source>
        <dbReference type="Pfam" id="PF03900"/>
    </source>
</evidence>
<dbReference type="InterPro" id="IPR036803">
    <property type="entry name" value="Porphobilinogen_deaminase_C_sf"/>
</dbReference>
<evidence type="ECO:0000256" key="7">
    <source>
        <dbReference type="ARBA" id="ARBA00048169"/>
    </source>
</evidence>
<evidence type="ECO:0000256" key="6">
    <source>
        <dbReference type="ARBA" id="ARBA00023244"/>
    </source>
</evidence>
<dbReference type="SUPFAM" id="SSF53850">
    <property type="entry name" value="Periplasmic binding protein-like II"/>
    <property type="match status" value="1"/>
</dbReference>
<comment type="catalytic activity">
    <reaction evidence="7 8">
        <text>4 porphobilinogen + H2O = hydroxymethylbilane + 4 NH4(+)</text>
        <dbReference type="Rhea" id="RHEA:13185"/>
        <dbReference type="ChEBI" id="CHEBI:15377"/>
        <dbReference type="ChEBI" id="CHEBI:28938"/>
        <dbReference type="ChEBI" id="CHEBI:57845"/>
        <dbReference type="ChEBI" id="CHEBI:58126"/>
        <dbReference type="EC" id="2.5.1.61"/>
    </reaction>
</comment>
<dbReference type="Pfam" id="PF01379">
    <property type="entry name" value="Porphobil_deam"/>
    <property type="match status" value="1"/>
</dbReference>
<protein>
    <recommendedName>
        <fullName evidence="8">Porphobilinogen deaminase</fullName>
        <shortName evidence="8">PBG</shortName>
        <ecNumber evidence="8">2.5.1.61</ecNumber>
    </recommendedName>
    <alternativeName>
        <fullName evidence="8">Hydroxymethylbilane synthase</fullName>
        <shortName evidence="8">HMBS</shortName>
    </alternativeName>
    <alternativeName>
        <fullName evidence="8">Pre-uroporphyrinogen synthase</fullName>
    </alternativeName>
</protein>
<dbReference type="InterPro" id="IPR022417">
    <property type="entry name" value="Porphobilin_deaminase_N"/>
</dbReference>
<dbReference type="RefSeq" id="WP_069703435.1">
    <property type="nucleotide sequence ID" value="NZ_MJAT01000040.1"/>
</dbReference>
<keyword evidence="6 8" id="KW-0627">Porphyrin biosynthesis</keyword>
<comment type="similarity">
    <text evidence="3 8">Belongs to the HMBS family.</text>
</comment>
<dbReference type="PROSITE" id="PS00533">
    <property type="entry name" value="PORPHOBILINOGEN_DEAM"/>
    <property type="match status" value="1"/>
</dbReference>
<dbReference type="GO" id="GO:0006782">
    <property type="term" value="P:protoporphyrinogen IX biosynthetic process"/>
    <property type="evidence" value="ECO:0007669"/>
    <property type="project" value="UniProtKB-UniRule"/>
</dbReference>
<comment type="caution">
    <text evidence="11">The sequence shown here is derived from an EMBL/GenBank/DDBJ whole genome shotgun (WGS) entry which is preliminary data.</text>
</comment>
<dbReference type="PANTHER" id="PTHR11557:SF0">
    <property type="entry name" value="PORPHOBILINOGEN DEAMINASE"/>
    <property type="match status" value="1"/>
</dbReference>